<evidence type="ECO:0000313" key="3">
    <source>
        <dbReference type="EMBL" id="ALA67501.1"/>
    </source>
</evidence>
<feature type="domain" description="GmrSD restriction endonucleases C-terminal" evidence="2">
    <location>
        <begin position="413"/>
        <end position="553"/>
    </location>
</feature>
<dbReference type="PANTHER" id="PTHR35149">
    <property type="entry name" value="SLL5132 PROTEIN"/>
    <property type="match status" value="1"/>
</dbReference>
<dbReference type="PATRIC" id="fig|1408189.4.peg.1370"/>
<protein>
    <recommendedName>
        <fullName evidence="5">DUF262 domain-containing protein</fullName>
    </recommendedName>
</protein>
<gene>
    <name evidence="3" type="ORF">CLAC_06870</name>
</gene>
<keyword evidence="4" id="KW-1185">Reference proteome</keyword>
<evidence type="ECO:0000313" key="4">
    <source>
        <dbReference type="Proteomes" id="UP000058446"/>
    </source>
</evidence>
<dbReference type="InterPro" id="IPR011089">
    <property type="entry name" value="GmrSD_C"/>
</dbReference>
<accession>A0A0K2H192</accession>
<evidence type="ECO:0000259" key="2">
    <source>
        <dbReference type="Pfam" id="PF07510"/>
    </source>
</evidence>
<evidence type="ECO:0000259" key="1">
    <source>
        <dbReference type="Pfam" id="PF03235"/>
    </source>
</evidence>
<dbReference type="RefSeq" id="WP_053412251.1">
    <property type="nucleotide sequence ID" value="NZ_CP006841.1"/>
</dbReference>
<evidence type="ECO:0008006" key="5">
    <source>
        <dbReference type="Google" id="ProtNLM"/>
    </source>
</evidence>
<name>A0A0K2H192_9CORY</name>
<organism evidence="3 4">
    <name type="scientific">Corynebacterium lactis RW2-5</name>
    <dbReference type="NCBI Taxonomy" id="1408189"/>
    <lineage>
        <taxon>Bacteria</taxon>
        <taxon>Bacillati</taxon>
        <taxon>Actinomycetota</taxon>
        <taxon>Actinomycetes</taxon>
        <taxon>Mycobacteriales</taxon>
        <taxon>Corynebacteriaceae</taxon>
        <taxon>Corynebacterium</taxon>
    </lineage>
</organism>
<dbReference type="Pfam" id="PF03235">
    <property type="entry name" value="GmrSD_N"/>
    <property type="match status" value="1"/>
</dbReference>
<feature type="domain" description="GmrSD restriction endonucleases N-terminal" evidence="1">
    <location>
        <begin position="20"/>
        <end position="225"/>
    </location>
</feature>
<dbReference type="PANTHER" id="PTHR35149:SF2">
    <property type="entry name" value="DUF262 DOMAIN-CONTAINING PROTEIN"/>
    <property type="match status" value="1"/>
</dbReference>
<reference evidence="3 4" key="1">
    <citation type="submission" date="2013-10" db="EMBL/GenBank/DDBJ databases">
        <title>Complete genome sequence of Corynebacterium lactis DSM 45799(T), isolated from raw cow milk.</title>
        <authorList>
            <person name="Ruckert C."/>
            <person name="Albersmeier A."/>
            <person name="Lipski A."/>
            <person name="Kalinowski J."/>
        </authorList>
    </citation>
    <scope>NUCLEOTIDE SEQUENCE [LARGE SCALE GENOMIC DNA]</scope>
    <source>
        <strain evidence="3 4">RW2-5</strain>
    </source>
</reference>
<dbReference type="Proteomes" id="UP000058446">
    <property type="component" value="Chromosome"/>
</dbReference>
<sequence length="808" mass="92135">MRDENQEPKFMQGEVKPILTVYDSISRKLIIPVYQRNYDWKIEQCERLYDDLVALNREDRESHFFGALVADSRDAFRWVIIDGQQRITTTSLLLLALKHSLDCGVIQSNDSELSSNIQTLLLESEDKNSRAKFKLKPVKNDAAAYQKLFNDQAPIEDSNITRNYRYFCDRIAQGELSGDELWRAVNGLHAMILTLGKDDDPQRIFESLNSTGLALSEADKIRNLVLMGAAPERQEMLYENYWNEIEESVDYLTDWFIRHYLTTRTRKTPRQDAVYEAFRTYQKGKDVEQVLSDMHSLANHAHDLTHSTTGVPAADRRLRKFNILRRDVTLPFLISVLGEYRNGSITDAELTKIIKIVDSYVFRRFICGIQTNSMNKTFSTLFAEASRLRGDASLVDAVTYLLTRRSEGSTRFPTDAEFKHEFGTRNLYKITPQNRNYLYECLENLDSNDTRDIAGALEDKTISVEHIMPQTLTADWIAELGDGAEQIHDTWLNRIGNLTITGYNSLYSNRPYKEKRETENGFIDSPYSLNKVMKNSPAWGLQQLENRTQQLTDAALSYWPRPVTSFKPKVDPLPTEPLGEDTSFNGRSVVSFEYRGTRKTVDSWITATLEIVQMIYLEHKDAVRKYAAEARFWSIADSSPRYHAEIAPNLHVLVSGETDPRISMLRGLFDALGLDKNELVFTLRRAPSKKGSSTEISPFATFTMFEPQVEELTSEGTTEEDAAQVLADLSAAAVDLRQGESNPLNNLSVSQISDSDFIATASVNDLLWTLDKFQELDRLVPGMGMLAHLKDGTLLKILQTVRQMEEPQ</sequence>
<dbReference type="AlphaFoldDB" id="A0A0K2H192"/>
<proteinExistence type="predicted"/>
<dbReference type="EMBL" id="CP006841">
    <property type="protein sequence ID" value="ALA67501.1"/>
    <property type="molecule type" value="Genomic_DNA"/>
</dbReference>
<dbReference type="KEGG" id="clw:CLAC_06870"/>
<dbReference type="InterPro" id="IPR004919">
    <property type="entry name" value="GmrSD_N"/>
</dbReference>
<dbReference type="OrthoDB" id="9798761at2"/>
<dbReference type="Pfam" id="PF07510">
    <property type="entry name" value="GmrSD_C"/>
    <property type="match status" value="1"/>
</dbReference>